<dbReference type="GO" id="GO:0003677">
    <property type="term" value="F:DNA binding"/>
    <property type="evidence" value="ECO:0007669"/>
    <property type="project" value="UniProtKB-KW"/>
</dbReference>
<dbReference type="InterPro" id="IPR013762">
    <property type="entry name" value="Integrase-like_cat_sf"/>
</dbReference>
<gene>
    <name evidence="6" type="ORF">RAK27_12005</name>
</gene>
<evidence type="ECO:0000256" key="3">
    <source>
        <dbReference type="ARBA" id="ARBA00023125"/>
    </source>
</evidence>
<evidence type="ECO:0000256" key="1">
    <source>
        <dbReference type="ARBA" id="ARBA00008857"/>
    </source>
</evidence>
<dbReference type="InterPro" id="IPR011010">
    <property type="entry name" value="DNA_brk_join_enz"/>
</dbReference>
<keyword evidence="4" id="KW-0233">DNA recombination</keyword>
<proteinExistence type="inferred from homology"/>
<comment type="similarity">
    <text evidence="1">Belongs to the 'phage' integrase family.</text>
</comment>
<evidence type="ECO:0000313" key="7">
    <source>
        <dbReference type="Proteomes" id="UP001290462"/>
    </source>
</evidence>
<evidence type="ECO:0000256" key="2">
    <source>
        <dbReference type="ARBA" id="ARBA00022908"/>
    </source>
</evidence>
<evidence type="ECO:0000313" key="6">
    <source>
        <dbReference type="EMBL" id="MDZ5759388.1"/>
    </source>
</evidence>
<dbReference type="GO" id="GO:0006310">
    <property type="term" value="P:DNA recombination"/>
    <property type="evidence" value="ECO:0007669"/>
    <property type="project" value="UniProtKB-KW"/>
</dbReference>
<sequence>MTKAKRTKTKYPNIFSYSTKKGIKYHVRMRYTVSYGVYKEIDRSGFSLPAARAFVRETEKNIEQHEFGYLNNHKITVDDYFETFKKNRIESKVWTSDSQVSFINIYNNHIFPDFGHVPLIKLNRNIYQEFINRKLYIDGYAYQSVKTFHNQFMALINDAVNSGVLERNRLSRIVLQRDSPDKNKKIELKDFKIFLETAEAILSKYQFARLYLTIFGLRRGEVNGITSRYVKFVGDQNIAELHVAITRTSNAPRKGPKTKDSDRIIRIDKKGSDLLEYAIQEATNIKKDFGEILHQDDYIFLNPLTGKPYSANHLNRLFEIVSDKANIKIHPHMMRHNFATQAALAGATLTDTANYLGHSNTGQTEHYIQRTNEGTNNVINLVETRLSEG</sequence>
<keyword evidence="3" id="KW-0238">DNA-binding</keyword>
<evidence type="ECO:0000256" key="4">
    <source>
        <dbReference type="ARBA" id="ARBA00023172"/>
    </source>
</evidence>
<dbReference type="Gene3D" id="1.10.443.10">
    <property type="entry name" value="Intergrase catalytic core"/>
    <property type="match status" value="1"/>
</dbReference>
<name>A0AAW9KB22_CARML</name>
<dbReference type="InterPro" id="IPR002104">
    <property type="entry name" value="Integrase_catalytic"/>
</dbReference>
<dbReference type="GO" id="GO:0015074">
    <property type="term" value="P:DNA integration"/>
    <property type="evidence" value="ECO:0007669"/>
    <property type="project" value="UniProtKB-KW"/>
</dbReference>
<protein>
    <submittedName>
        <fullName evidence="6">Tyrosine-type recombinase/integrase</fullName>
    </submittedName>
</protein>
<dbReference type="RefSeq" id="WP_322809225.1">
    <property type="nucleotide sequence ID" value="NZ_JAVBVO010000003.1"/>
</dbReference>
<evidence type="ECO:0000259" key="5">
    <source>
        <dbReference type="PROSITE" id="PS51898"/>
    </source>
</evidence>
<dbReference type="AlphaFoldDB" id="A0AAW9KB22"/>
<dbReference type="CDD" id="cd00397">
    <property type="entry name" value="DNA_BRE_C"/>
    <property type="match status" value="1"/>
</dbReference>
<dbReference type="Pfam" id="PF00589">
    <property type="entry name" value="Phage_integrase"/>
    <property type="match status" value="1"/>
</dbReference>
<dbReference type="Gene3D" id="1.10.150.130">
    <property type="match status" value="1"/>
</dbReference>
<dbReference type="InterPro" id="IPR010998">
    <property type="entry name" value="Integrase_recombinase_N"/>
</dbReference>
<dbReference type="PANTHER" id="PTHR30629">
    <property type="entry name" value="PROPHAGE INTEGRASE"/>
    <property type="match status" value="1"/>
</dbReference>
<comment type="caution">
    <text evidence="6">The sequence shown here is derived from an EMBL/GenBank/DDBJ whole genome shotgun (WGS) entry which is preliminary data.</text>
</comment>
<organism evidence="6 7">
    <name type="scientific">Carnobacterium maltaromaticum</name>
    <name type="common">Carnobacterium piscicola</name>
    <dbReference type="NCBI Taxonomy" id="2751"/>
    <lineage>
        <taxon>Bacteria</taxon>
        <taxon>Bacillati</taxon>
        <taxon>Bacillota</taxon>
        <taxon>Bacilli</taxon>
        <taxon>Lactobacillales</taxon>
        <taxon>Carnobacteriaceae</taxon>
        <taxon>Carnobacterium</taxon>
    </lineage>
</organism>
<dbReference type="InterPro" id="IPR050808">
    <property type="entry name" value="Phage_Integrase"/>
</dbReference>
<dbReference type="PROSITE" id="PS51898">
    <property type="entry name" value="TYR_RECOMBINASE"/>
    <property type="match status" value="1"/>
</dbReference>
<dbReference type="SUPFAM" id="SSF56349">
    <property type="entry name" value="DNA breaking-rejoining enzymes"/>
    <property type="match status" value="1"/>
</dbReference>
<dbReference type="PANTHER" id="PTHR30629:SF2">
    <property type="entry name" value="PROPHAGE INTEGRASE INTS-RELATED"/>
    <property type="match status" value="1"/>
</dbReference>
<keyword evidence="2" id="KW-0229">DNA integration</keyword>
<dbReference type="EMBL" id="JAVBVO010000003">
    <property type="protein sequence ID" value="MDZ5759388.1"/>
    <property type="molecule type" value="Genomic_DNA"/>
</dbReference>
<dbReference type="Proteomes" id="UP001290462">
    <property type="component" value="Unassembled WGS sequence"/>
</dbReference>
<accession>A0AAW9KB22</accession>
<reference evidence="6" key="1">
    <citation type="submission" date="2023-08" db="EMBL/GenBank/DDBJ databases">
        <title>Genomic characterization of piscicolin 126 produced by Carnobacterium maltaromaticum CM22 strain isolated from salmon (Salmo salar).</title>
        <authorList>
            <person name="Gonzalez-Gragera E."/>
            <person name="Garcia-Lopez J.D."/>
            <person name="Teso-Perez C."/>
            <person name="Gimenez-Hernandez I."/>
            <person name="Peralta-Sanchez J.M."/>
            <person name="Valdivia E."/>
            <person name="Montalban-Lopez M."/>
            <person name="Martin-Platero A.M."/>
            <person name="Banos A."/>
            <person name="Martinez-Bueno M."/>
        </authorList>
    </citation>
    <scope>NUCLEOTIDE SEQUENCE</scope>
    <source>
        <strain evidence="6">CM22</strain>
    </source>
</reference>
<feature type="domain" description="Tyr recombinase" evidence="5">
    <location>
        <begin position="181"/>
        <end position="380"/>
    </location>
</feature>